<dbReference type="PANTHER" id="PTHR35331:SF1">
    <property type="entry name" value="STAGE V SPORULATION PROTEIN S"/>
    <property type="match status" value="1"/>
</dbReference>
<dbReference type="PANTHER" id="PTHR35331">
    <property type="entry name" value="STAGE V SPORULATION PROTEIN S"/>
    <property type="match status" value="1"/>
</dbReference>
<dbReference type="GO" id="GO:0003676">
    <property type="term" value="F:nucleic acid binding"/>
    <property type="evidence" value="ECO:0007669"/>
    <property type="project" value="InterPro"/>
</dbReference>
<keyword evidence="3" id="KW-1185">Reference proteome</keyword>
<reference evidence="2" key="2">
    <citation type="submission" date="2024-10" db="UniProtKB">
        <authorList>
            <consortium name="EnsemblProtists"/>
        </authorList>
    </citation>
    <scope>IDENTIFICATION</scope>
</reference>
<name>A0A0D3KM23_EMIH1</name>
<dbReference type="PaxDb" id="2903-EOD36808"/>
<dbReference type="HOGENOM" id="CLU_1095969_0_0_1"/>
<dbReference type="Proteomes" id="UP000013827">
    <property type="component" value="Unassembled WGS sequence"/>
</dbReference>
<sequence>MPNMDVSLDELIASNAKQASKKPGRGGGGRGRGGGRGGRGITKPGKRAVVVKKKAGGGGGGGRKRQGAEVKIGAMTDIKLAAGAVANMMREGTPPKVLAISPTCVNAAVKTLALARRYLEEEGLELMATVDFPEFDESANSANVALHLSQKRKRTDLSTVAAQLQVSSSSEPSKVAGAVAGTARECADQPVKRLCVSCAGPAAMLVSLQAVYLARRYLEEDGLDLSVVPEFENVERGPSIVHLFTLVHKPNAAL</sequence>
<feature type="region of interest" description="Disordered" evidence="1">
    <location>
        <begin position="15"/>
        <end position="46"/>
    </location>
</feature>
<proteinExistence type="predicted"/>
<dbReference type="RefSeq" id="XP_005789237.1">
    <property type="nucleotide sequence ID" value="XM_005789180.1"/>
</dbReference>
<evidence type="ECO:0000256" key="1">
    <source>
        <dbReference type="SAM" id="MobiDB-lite"/>
    </source>
</evidence>
<dbReference type="GeneID" id="17282078"/>
<dbReference type="AlphaFoldDB" id="A0A0D3KM23"/>
<evidence type="ECO:0000313" key="2">
    <source>
        <dbReference type="EnsemblProtists" id="EOD36808"/>
    </source>
</evidence>
<dbReference type="OMA" id="MAVCHAR"/>
<dbReference type="eggNOG" id="ENOG502SB5U">
    <property type="taxonomic scope" value="Eukaryota"/>
</dbReference>
<dbReference type="Gene3D" id="3.30.110.20">
    <property type="entry name" value="Alba-like domain"/>
    <property type="match status" value="2"/>
</dbReference>
<feature type="compositionally biased region" description="Gly residues" evidence="1">
    <location>
        <begin position="25"/>
        <end position="40"/>
    </location>
</feature>
<dbReference type="InterPro" id="IPR007347">
    <property type="entry name" value="SpoVS"/>
</dbReference>
<organism evidence="2 3">
    <name type="scientific">Emiliania huxleyi (strain CCMP1516)</name>
    <dbReference type="NCBI Taxonomy" id="280463"/>
    <lineage>
        <taxon>Eukaryota</taxon>
        <taxon>Haptista</taxon>
        <taxon>Haptophyta</taxon>
        <taxon>Prymnesiophyceae</taxon>
        <taxon>Isochrysidales</taxon>
        <taxon>Noelaerhabdaceae</taxon>
        <taxon>Emiliania</taxon>
    </lineage>
</organism>
<dbReference type="InterPro" id="IPR036882">
    <property type="entry name" value="Alba-like_dom_sf"/>
</dbReference>
<evidence type="ECO:0000313" key="3">
    <source>
        <dbReference type="Proteomes" id="UP000013827"/>
    </source>
</evidence>
<dbReference type="EnsemblProtists" id="EOD36808">
    <property type="protein sequence ID" value="EOD36808"/>
    <property type="gene ID" value="EMIHUDRAFT_420867"/>
</dbReference>
<dbReference type="KEGG" id="ehx:EMIHUDRAFT_420867"/>
<reference evidence="3" key="1">
    <citation type="journal article" date="2013" name="Nature">
        <title>Pan genome of the phytoplankton Emiliania underpins its global distribution.</title>
        <authorList>
            <person name="Read B.A."/>
            <person name="Kegel J."/>
            <person name="Klute M.J."/>
            <person name="Kuo A."/>
            <person name="Lefebvre S.C."/>
            <person name="Maumus F."/>
            <person name="Mayer C."/>
            <person name="Miller J."/>
            <person name="Monier A."/>
            <person name="Salamov A."/>
            <person name="Young J."/>
            <person name="Aguilar M."/>
            <person name="Claverie J.M."/>
            <person name="Frickenhaus S."/>
            <person name="Gonzalez K."/>
            <person name="Herman E.K."/>
            <person name="Lin Y.C."/>
            <person name="Napier J."/>
            <person name="Ogata H."/>
            <person name="Sarno A.F."/>
            <person name="Shmutz J."/>
            <person name="Schroeder D."/>
            <person name="de Vargas C."/>
            <person name="Verret F."/>
            <person name="von Dassow P."/>
            <person name="Valentin K."/>
            <person name="Van de Peer Y."/>
            <person name="Wheeler G."/>
            <person name="Dacks J.B."/>
            <person name="Delwiche C.F."/>
            <person name="Dyhrman S.T."/>
            <person name="Glockner G."/>
            <person name="John U."/>
            <person name="Richards T."/>
            <person name="Worden A.Z."/>
            <person name="Zhang X."/>
            <person name="Grigoriev I.V."/>
            <person name="Allen A.E."/>
            <person name="Bidle K."/>
            <person name="Borodovsky M."/>
            <person name="Bowler C."/>
            <person name="Brownlee C."/>
            <person name="Cock J.M."/>
            <person name="Elias M."/>
            <person name="Gladyshev V.N."/>
            <person name="Groth M."/>
            <person name="Guda C."/>
            <person name="Hadaegh A."/>
            <person name="Iglesias-Rodriguez M.D."/>
            <person name="Jenkins J."/>
            <person name="Jones B.M."/>
            <person name="Lawson T."/>
            <person name="Leese F."/>
            <person name="Lindquist E."/>
            <person name="Lobanov A."/>
            <person name="Lomsadze A."/>
            <person name="Malik S.B."/>
            <person name="Marsh M.E."/>
            <person name="Mackinder L."/>
            <person name="Mock T."/>
            <person name="Mueller-Roeber B."/>
            <person name="Pagarete A."/>
            <person name="Parker M."/>
            <person name="Probert I."/>
            <person name="Quesneville H."/>
            <person name="Raines C."/>
            <person name="Rensing S.A."/>
            <person name="Riano-Pachon D.M."/>
            <person name="Richier S."/>
            <person name="Rokitta S."/>
            <person name="Shiraiwa Y."/>
            <person name="Soanes D.M."/>
            <person name="van der Giezen M."/>
            <person name="Wahlund T.M."/>
            <person name="Williams B."/>
            <person name="Wilson W."/>
            <person name="Wolfe G."/>
            <person name="Wurch L.L."/>
        </authorList>
    </citation>
    <scope>NUCLEOTIDE SEQUENCE</scope>
</reference>
<accession>A0A0D3KM23</accession>
<protein>
    <submittedName>
        <fullName evidence="2">Uncharacterized protein</fullName>
    </submittedName>
</protein>
<dbReference type="Pfam" id="PF04232">
    <property type="entry name" value="SpoVS"/>
    <property type="match status" value="2"/>
</dbReference>